<evidence type="ECO:0000313" key="3">
    <source>
        <dbReference type="Proteomes" id="UP000694941"/>
    </source>
</evidence>
<keyword evidence="1" id="KW-0732">Signal</keyword>
<dbReference type="PANTHER" id="PTHR10157:SF23">
    <property type="entry name" value="MOXD1 HOMOLOG 1"/>
    <property type="match status" value="1"/>
</dbReference>
<keyword evidence="3" id="KW-1185">Reference proteome</keyword>
<protein>
    <submittedName>
        <fullName evidence="4">DBH-like monooxygenase protein 1 homolog</fullName>
    </submittedName>
</protein>
<dbReference type="PROSITE" id="PS50836">
    <property type="entry name" value="DOMON"/>
    <property type="match status" value="1"/>
</dbReference>
<dbReference type="RefSeq" id="XP_013782093.1">
    <property type="nucleotide sequence ID" value="XM_013926639.2"/>
</dbReference>
<dbReference type="InterPro" id="IPR045266">
    <property type="entry name" value="DOH_DOMON"/>
</dbReference>
<accession>A0ABM1BHH6</accession>
<feature type="domain" description="DOMON" evidence="2">
    <location>
        <begin position="39"/>
        <end position="148"/>
    </location>
</feature>
<reference evidence="4" key="1">
    <citation type="submission" date="2025-08" db="UniProtKB">
        <authorList>
            <consortium name="RefSeq"/>
        </authorList>
    </citation>
    <scope>IDENTIFICATION</scope>
    <source>
        <tissue evidence="4">Muscle</tissue>
    </source>
</reference>
<name>A0ABM1BHH6_LIMPO</name>
<dbReference type="Proteomes" id="UP000694941">
    <property type="component" value="Unplaced"/>
</dbReference>
<feature type="signal peptide" evidence="1">
    <location>
        <begin position="1"/>
        <end position="24"/>
    </location>
</feature>
<dbReference type="SUPFAM" id="SSF49344">
    <property type="entry name" value="CBD9-like"/>
    <property type="match status" value="1"/>
</dbReference>
<organism evidence="3 4">
    <name type="scientific">Limulus polyphemus</name>
    <name type="common">Atlantic horseshoe crab</name>
    <dbReference type="NCBI Taxonomy" id="6850"/>
    <lineage>
        <taxon>Eukaryota</taxon>
        <taxon>Metazoa</taxon>
        <taxon>Ecdysozoa</taxon>
        <taxon>Arthropoda</taxon>
        <taxon>Chelicerata</taxon>
        <taxon>Merostomata</taxon>
        <taxon>Xiphosura</taxon>
        <taxon>Limulidae</taxon>
        <taxon>Limulus</taxon>
    </lineage>
</organism>
<evidence type="ECO:0000259" key="2">
    <source>
        <dbReference type="PROSITE" id="PS50836"/>
    </source>
</evidence>
<dbReference type="SMART" id="SM00664">
    <property type="entry name" value="DoH"/>
    <property type="match status" value="1"/>
</dbReference>
<feature type="chain" id="PRO_5046804993" evidence="1">
    <location>
        <begin position="25"/>
        <end position="148"/>
    </location>
</feature>
<proteinExistence type="predicted"/>
<dbReference type="CDD" id="cd09631">
    <property type="entry name" value="DOMON_DOH"/>
    <property type="match status" value="1"/>
</dbReference>
<sequence>MFQVSARILVIVLYLVRCLCTTHSKLFEWAHHTVLDGENNFHLKWKPGEKDITFQVEVATHGYFGFGLSPNGGMKGSDMVIGWMKDGRHFFHDCYATGETRPSVDEHQDWKFLEGFENDTHTIFRFRRSYYTCDEHDFPITVMLGVGL</sequence>
<dbReference type="Pfam" id="PF03351">
    <property type="entry name" value="DOMON"/>
    <property type="match status" value="1"/>
</dbReference>
<dbReference type="InterPro" id="IPR005018">
    <property type="entry name" value="DOMON_domain"/>
</dbReference>
<dbReference type="Gene3D" id="2.60.40.1210">
    <property type="entry name" value="Cellobiose dehydrogenase, cytochrome domain"/>
    <property type="match status" value="1"/>
</dbReference>
<evidence type="ECO:0000256" key="1">
    <source>
        <dbReference type="SAM" id="SignalP"/>
    </source>
</evidence>
<evidence type="ECO:0000313" key="4">
    <source>
        <dbReference type="RefSeq" id="XP_013782093.1"/>
    </source>
</evidence>
<gene>
    <name evidence="4" type="primary">LOC106466359</name>
</gene>
<dbReference type="InterPro" id="IPR000945">
    <property type="entry name" value="DBH-like"/>
</dbReference>
<dbReference type="GeneID" id="106466359"/>
<dbReference type="PANTHER" id="PTHR10157">
    <property type="entry name" value="DOPAMINE BETA HYDROXYLASE RELATED"/>
    <property type="match status" value="1"/>
</dbReference>